<dbReference type="Pfam" id="PF08755">
    <property type="entry name" value="YccV-like"/>
    <property type="match status" value="1"/>
</dbReference>
<dbReference type="InterPro" id="IPR032698">
    <property type="entry name" value="SirB1_N"/>
</dbReference>
<dbReference type="PANTHER" id="PTHR31350:SF27">
    <property type="entry name" value="HEMIMETHYLATED DNA-BINDING DOMAIN-CONTAINING PROTEIN"/>
    <property type="match status" value="1"/>
</dbReference>
<proteinExistence type="predicted"/>
<dbReference type="EMBL" id="VIFY01000131">
    <property type="protein sequence ID" value="TQB69907.1"/>
    <property type="molecule type" value="Genomic_DNA"/>
</dbReference>
<reference evidence="2 3" key="1">
    <citation type="submission" date="2019-06" db="EMBL/GenBank/DDBJ databases">
        <title>Wine fermentation using esterase from Monascus purpureus.</title>
        <authorList>
            <person name="Geng C."/>
            <person name="Zhang Y."/>
        </authorList>
    </citation>
    <scope>NUCLEOTIDE SEQUENCE [LARGE SCALE GENOMIC DNA]</scope>
    <source>
        <strain evidence="2">HQ1</strain>
    </source>
</reference>
<dbReference type="GO" id="GO:0003677">
    <property type="term" value="F:DNA binding"/>
    <property type="evidence" value="ECO:0007669"/>
    <property type="project" value="InterPro"/>
</dbReference>
<dbReference type="NCBIfam" id="TIGR02097">
    <property type="entry name" value="yccV"/>
    <property type="match status" value="1"/>
</dbReference>
<evidence type="ECO:0000259" key="1">
    <source>
        <dbReference type="SMART" id="SM00992"/>
    </source>
</evidence>
<dbReference type="AlphaFoldDB" id="A0A507QSD0"/>
<dbReference type="Gene3D" id="2.30.30.390">
    <property type="entry name" value="Hemimethylated DNA-binding domain"/>
    <property type="match status" value="1"/>
</dbReference>
<name>A0A507QSD0_MONPU</name>
<dbReference type="InterPro" id="IPR011722">
    <property type="entry name" value="Hemimethylated_DNA-bd_dom"/>
</dbReference>
<keyword evidence="3" id="KW-1185">Reference proteome</keyword>
<dbReference type="Proteomes" id="UP000319663">
    <property type="component" value="Unassembled WGS sequence"/>
</dbReference>
<protein>
    <recommendedName>
        <fullName evidence="1">Hemimethylated DNA-binding domain-containing protein</fullName>
    </recommendedName>
</protein>
<dbReference type="PANTHER" id="PTHR31350">
    <property type="entry name" value="SI:DKEY-261L7.2"/>
    <property type="match status" value="1"/>
</dbReference>
<feature type="domain" description="Hemimethylated DNA-binding" evidence="1">
    <location>
        <begin position="397"/>
        <end position="500"/>
    </location>
</feature>
<dbReference type="InterPro" id="IPR036623">
    <property type="entry name" value="Hemimethylated_DNA-bd_sf"/>
</dbReference>
<evidence type="ECO:0000313" key="3">
    <source>
        <dbReference type="Proteomes" id="UP000319663"/>
    </source>
</evidence>
<sequence>MPSKLTESVWSVDWKELYITRCLVDRAVTHVLDSILASQTGRIEKFHTIISFGYDVKDTLVRHSLAESSMEDHLARRSIAVSEWSSLVNGEHVSLEQALGAFDLFIPESGYGDSNEISAKLRGIVTELLACNPDIELLTPRVKALLVASFLRENNLTGIESGRDYHCLEHNFLGFALSDPGHNSLPLISAAIYCYVAQNLGLNARPCGFPFHVHVIVIPPSGLDMDGNKLEDGILGQPLYMDPFRSDRETPISDLENQLNFLGASSVEKANFLGESLTSEIVLRCGKNILNSVEQISQLPNPHLVPVDVASARYAAFWSSMLFTGASRPMDLRNYLPWLMEIVVTEFPSDVYLIEKHILPLFQGMLEYDDILDGLHVMQAVDGLPKQVRRRTVRNKTVLYRIGQVFQHRRYGYRAIITGWDAECGASEQWMRTMNIDQLQASSHQSFYHVLVEDKSVRYVAEENIEIITPHVSELPRALLAIAGKHFKRWDGVTRTFVSNMRDEYPDD</sequence>
<comment type="caution">
    <text evidence="2">The sequence shown here is derived from an EMBL/GenBank/DDBJ whole genome shotgun (WGS) entry which is preliminary data.</text>
</comment>
<evidence type="ECO:0000313" key="2">
    <source>
        <dbReference type="EMBL" id="TQB69907.1"/>
    </source>
</evidence>
<accession>A0A507QSD0</accession>
<dbReference type="Pfam" id="PF13369">
    <property type="entry name" value="Transglut_core2"/>
    <property type="match status" value="1"/>
</dbReference>
<dbReference type="SUPFAM" id="SSF141255">
    <property type="entry name" value="YccV-like"/>
    <property type="match status" value="1"/>
</dbReference>
<dbReference type="SMART" id="SM00992">
    <property type="entry name" value="YccV-like"/>
    <property type="match status" value="1"/>
</dbReference>
<dbReference type="STRING" id="5098.A0A507QSD0"/>
<organism evidence="2 3">
    <name type="scientific">Monascus purpureus</name>
    <name type="common">Red mold</name>
    <name type="synonym">Monascus anka</name>
    <dbReference type="NCBI Taxonomy" id="5098"/>
    <lineage>
        <taxon>Eukaryota</taxon>
        <taxon>Fungi</taxon>
        <taxon>Dikarya</taxon>
        <taxon>Ascomycota</taxon>
        <taxon>Pezizomycotina</taxon>
        <taxon>Eurotiomycetes</taxon>
        <taxon>Eurotiomycetidae</taxon>
        <taxon>Eurotiales</taxon>
        <taxon>Aspergillaceae</taxon>
        <taxon>Monascus</taxon>
    </lineage>
</organism>
<gene>
    <name evidence="2" type="ORF">MPDQ_001268</name>
</gene>